<evidence type="ECO:0000256" key="2">
    <source>
        <dbReference type="SAM" id="SignalP"/>
    </source>
</evidence>
<reference evidence="3 4" key="1">
    <citation type="submission" date="2019-11" db="EMBL/GenBank/DDBJ databases">
        <title>Genome sequences of 17 halophilic strains isolated from different environments.</title>
        <authorList>
            <person name="Furrow R.E."/>
        </authorList>
    </citation>
    <scope>NUCLEOTIDE SEQUENCE [LARGE SCALE GENOMIC DNA]</scope>
    <source>
        <strain evidence="3 4">22506_14_FS</strain>
    </source>
</reference>
<name>A0A845F000_9BACL</name>
<feature type="compositionally biased region" description="Low complexity" evidence="1">
    <location>
        <begin position="45"/>
        <end position="64"/>
    </location>
</feature>
<protein>
    <submittedName>
        <fullName evidence="3">Uncharacterized protein</fullName>
    </submittedName>
</protein>
<sequence>MNYKKRNNQKGKGKTATVMALSALGGAAAYALTNRMQNGGFSGMQQHSQQNSSHQAQSHSQHQSPESLKQMASAQGIDNDAIAEFTNAIKDDLR</sequence>
<comment type="caution">
    <text evidence="3">The sequence shown here is derived from an EMBL/GenBank/DDBJ whole genome shotgun (WGS) entry which is preliminary data.</text>
</comment>
<accession>A0A845F000</accession>
<evidence type="ECO:0000313" key="4">
    <source>
        <dbReference type="Proteomes" id="UP000447833"/>
    </source>
</evidence>
<evidence type="ECO:0000313" key="3">
    <source>
        <dbReference type="EMBL" id="MYL64153.1"/>
    </source>
</evidence>
<gene>
    <name evidence="3" type="ORF">GLW07_12395</name>
</gene>
<organism evidence="3 4">
    <name type="scientific">Guptibacillus hwajinpoensis</name>
    <dbReference type="NCBI Taxonomy" id="208199"/>
    <lineage>
        <taxon>Bacteria</taxon>
        <taxon>Bacillati</taxon>
        <taxon>Bacillota</taxon>
        <taxon>Bacilli</taxon>
        <taxon>Bacillales</taxon>
        <taxon>Guptibacillaceae</taxon>
        <taxon>Guptibacillus</taxon>
    </lineage>
</organism>
<proteinExistence type="predicted"/>
<evidence type="ECO:0000256" key="1">
    <source>
        <dbReference type="SAM" id="MobiDB-lite"/>
    </source>
</evidence>
<dbReference type="AlphaFoldDB" id="A0A845F000"/>
<feature type="signal peptide" evidence="2">
    <location>
        <begin position="1"/>
        <end position="31"/>
    </location>
</feature>
<dbReference type="RefSeq" id="WP_160919589.1">
    <property type="nucleotide sequence ID" value="NZ_WMEY01000003.1"/>
</dbReference>
<keyword evidence="2" id="KW-0732">Signal</keyword>
<dbReference type="Proteomes" id="UP000447833">
    <property type="component" value="Unassembled WGS sequence"/>
</dbReference>
<feature type="region of interest" description="Disordered" evidence="1">
    <location>
        <begin position="38"/>
        <end position="76"/>
    </location>
</feature>
<dbReference type="EMBL" id="WMEY01000003">
    <property type="protein sequence ID" value="MYL64153.1"/>
    <property type="molecule type" value="Genomic_DNA"/>
</dbReference>
<feature type="chain" id="PRO_5038744782" evidence="2">
    <location>
        <begin position="32"/>
        <end position="94"/>
    </location>
</feature>